<dbReference type="SUPFAM" id="SSF81606">
    <property type="entry name" value="PP2C-like"/>
    <property type="match status" value="1"/>
</dbReference>
<dbReference type="InterPro" id="IPR035965">
    <property type="entry name" value="PAS-like_dom_sf"/>
</dbReference>
<dbReference type="SUPFAM" id="SSF55785">
    <property type="entry name" value="PYP-like sensor domain (PAS domain)"/>
    <property type="match status" value="1"/>
</dbReference>
<dbReference type="SMART" id="SM00331">
    <property type="entry name" value="PP2C_SIG"/>
    <property type="match status" value="1"/>
</dbReference>
<dbReference type="PANTHER" id="PTHR43156">
    <property type="entry name" value="STAGE II SPORULATION PROTEIN E-RELATED"/>
    <property type="match status" value="1"/>
</dbReference>
<dbReference type="InterPro" id="IPR052016">
    <property type="entry name" value="Bact_Sigma-Reg"/>
</dbReference>
<name>A0ABW0GPU1_9MICO</name>
<dbReference type="Pfam" id="PF07228">
    <property type="entry name" value="SpoIIE"/>
    <property type="match status" value="1"/>
</dbReference>
<gene>
    <name evidence="3" type="ORF">ACFPJ6_08515</name>
</gene>
<evidence type="ECO:0000313" key="4">
    <source>
        <dbReference type="Proteomes" id="UP001596122"/>
    </source>
</evidence>
<protein>
    <submittedName>
        <fullName evidence="3">PP2C family protein-serine/threonine phosphatase</fullName>
        <ecNumber evidence="3">3.1.3.16</ecNumber>
    </submittedName>
</protein>
<keyword evidence="4" id="KW-1185">Reference proteome</keyword>
<dbReference type="InterPro" id="IPR001932">
    <property type="entry name" value="PPM-type_phosphatase-like_dom"/>
</dbReference>
<organism evidence="3 4">
    <name type="scientific">Aquipuribacter nitratireducens</name>
    <dbReference type="NCBI Taxonomy" id="650104"/>
    <lineage>
        <taxon>Bacteria</taxon>
        <taxon>Bacillati</taxon>
        <taxon>Actinomycetota</taxon>
        <taxon>Actinomycetes</taxon>
        <taxon>Micrococcales</taxon>
        <taxon>Intrasporangiaceae</taxon>
        <taxon>Aquipuribacter</taxon>
    </lineage>
</organism>
<dbReference type="InterPro" id="IPR036457">
    <property type="entry name" value="PPM-type-like_dom_sf"/>
</dbReference>
<comment type="caution">
    <text evidence="3">The sequence shown here is derived from an EMBL/GenBank/DDBJ whole genome shotgun (WGS) entry which is preliminary data.</text>
</comment>
<dbReference type="PANTHER" id="PTHR43156:SF2">
    <property type="entry name" value="STAGE II SPORULATION PROTEIN E"/>
    <property type="match status" value="1"/>
</dbReference>
<evidence type="ECO:0000259" key="2">
    <source>
        <dbReference type="SMART" id="SM00331"/>
    </source>
</evidence>
<keyword evidence="1 3" id="KW-0378">Hydrolase</keyword>
<dbReference type="InterPro" id="IPR013656">
    <property type="entry name" value="PAS_4"/>
</dbReference>
<sequence length="385" mass="41421">MSVPPAARDAGDDAALLRAAVESGLDGMVVVSTQGRMIAMNHQFLDIWRIPADIAASGDDQAALAWAQRSVVDPDAFLRRVEELYADGSTPARDELQLVDGRVLDRYGTPLRAPDGTSIGWAWYFRDVTVERRAAQEAIEAGERFRRLARTLQDSLLPPVLPDVPGAEIAARYLPGSEVVDVVGDFYDVFQTGEHGWALTVGDVCGKGVEAATVTALARYTIRAAAVTRTSPSSVLRLLDEALRRQHPDSERFVTAAYLALRLEDGACRLTVSLGGHPPALCRRADGTVEPLGEPGMVLGVFEQPMLSDAATVLHPGDSVLLYTDGVTEARHEGEQFGEQRLVEVLRGCDGPAADTARCVEEAVLAFAQRQSDDTAVLVVRVPPA</sequence>
<accession>A0ABW0GPU1</accession>
<dbReference type="RefSeq" id="WP_340267572.1">
    <property type="nucleotide sequence ID" value="NZ_JBBEOG010000002.1"/>
</dbReference>
<dbReference type="EMBL" id="JBHSLD010000007">
    <property type="protein sequence ID" value="MFC5380831.1"/>
    <property type="molecule type" value="Genomic_DNA"/>
</dbReference>
<proteinExistence type="predicted"/>
<dbReference type="Proteomes" id="UP001596122">
    <property type="component" value="Unassembled WGS sequence"/>
</dbReference>
<dbReference type="Gene3D" id="3.60.40.10">
    <property type="entry name" value="PPM-type phosphatase domain"/>
    <property type="match status" value="1"/>
</dbReference>
<feature type="domain" description="PPM-type phosphatase" evidence="2">
    <location>
        <begin position="164"/>
        <end position="382"/>
    </location>
</feature>
<dbReference type="Gene3D" id="3.30.450.20">
    <property type="entry name" value="PAS domain"/>
    <property type="match status" value="1"/>
</dbReference>
<dbReference type="EC" id="3.1.3.16" evidence="3"/>
<evidence type="ECO:0000256" key="1">
    <source>
        <dbReference type="ARBA" id="ARBA00022801"/>
    </source>
</evidence>
<dbReference type="Pfam" id="PF08448">
    <property type="entry name" value="PAS_4"/>
    <property type="match status" value="1"/>
</dbReference>
<evidence type="ECO:0000313" key="3">
    <source>
        <dbReference type="EMBL" id="MFC5380831.1"/>
    </source>
</evidence>
<reference evidence="4" key="1">
    <citation type="journal article" date="2019" name="Int. J. Syst. Evol. Microbiol.">
        <title>The Global Catalogue of Microorganisms (GCM) 10K type strain sequencing project: providing services to taxonomists for standard genome sequencing and annotation.</title>
        <authorList>
            <consortium name="The Broad Institute Genomics Platform"/>
            <consortium name="The Broad Institute Genome Sequencing Center for Infectious Disease"/>
            <person name="Wu L."/>
            <person name="Ma J."/>
        </authorList>
    </citation>
    <scope>NUCLEOTIDE SEQUENCE [LARGE SCALE GENOMIC DNA]</scope>
    <source>
        <strain evidence="4">CCUG 43114</strain>
    </source>
</reference>
<dbReference type="GO" id="GO:0004722">
    <property type="term" value="F:protein serine/threonine phosphatase activity"/>
    <property type="evidence" value="ECO:0007669"/>
    <property type="project" value="UniProtKB-EC"/>
</dbReference>